<dbReference type="NCBIfam" id="TIGR03023">
    <property type="entry name" value="WcaJ_sugtrans"/>
    <property type="match status" value="1"/>
</dbReference>
<dbReference type="Gene3D" id="3.40.50.720">
    <property type="entry name" value="NAD(P)-binding Rossmann-like Domain"/>
    <property type="match status" value="1"/>
</dbReference>
<evidence type="ECO:0000256" key="7">
    <source>
        <dbReference type="SAM" id="Phobius"/>
    </source>
</evidence>
<organism evidence="9 10">
    <name type="scientific">Caldicellulosiruptor obsidiansis (strain ATCC BAA-2073 / JCM 16842 / OB47)</name>
    <dbReference type="NCBI Taxonomy" id="608506"/>
    <lineage>
        <taxon>Bacteria</taxon>
        <taxon>Bacillati</taxon>
        <taxon>Bacillota</taxon>
        <taxon>Bacillota incertae sedis</taxon>
        <taxon>Caldicellulosiruptorales</taxon>
        <taxon>Caldicellulosiruptoraceae</taxon>
        <taxon>Caldicellulosiruptor</taxon>
    </lineage>
</organism>
<evidence type="ECO:0000256" key="4">
    <source>
        <dbReference type="ARBA" id="ARBA00022692"/>
    </source>
</evidence>
<dbReference type="eggNOG" id="COG1086">
    <property type="taxonomic scope" value="Bacteria"/>
</dbReference>
<dbReference type="InterPro" id="IPR017473">
    <property type="entry name" value="Undecaprenyl-P_gluc_Ptfrase"/>
</dbReference>
<dbReference type="STRING" id="608506.COB47_0059"/>
<keyword evidence="10" id="KW-1185">Reference proteome</keyword>
<dbReference type="NCBIfam" id="TIGR03025">
    <property type="entry name" value="EPS_sugtrans"/>
    <property type="match status" value="1"/>
</dbReference>
<dbReference type="GO" id="GO:0016020">
    <property type="term" value="C:membrane"/>
    <property type="evidence" value="ECO:0007669"/>
    <property type="project" value="UniProtKB-SubCell"/>
</dbReference>
<evidence type="ECO:0000313" key="9">
    <source>
        <dbReference type="EMBL" id="ADL41436.1"/>
    </source>
</evidence>
<dbReference type="KEGG" id="cob:COB47_0059"/>
<feature type="transmembrane region" description="Helical" evidence="7">
    <location>
        <begin position="48"/>
        <end position="65"/>
    </location>
</feature>
<feature type="transmembrane region" description="Helical" evidence="7">
    <location>
        <begin position="275"/>
        <end position="296"/>
    </location>
</feature>
<dbReference type="EC" id="2.7.8.6" evidence="9"/>
<evidence type="ECO:0000313" key="10">
    <source>
        <dbReference type="Proteomes" id="UP000000347"/>
    </source>
</evidence>
<evidence type="ECO:0000259" key="8">
    <source>
        <dbReference type="Pfam" id="PF02397"/>
    </source>
</evidence>
<evidence type="ECO:0000256" key="2">
    <source>
        <dbReference type="ARBA" id="ARBA00006464"/>
    </source>
</evidence>
<dbReference type="PANTHER" id="PTHR30576">
    <property type="entry name" value="COLANIC BIOSYNTHESIS UDP-GLUCOSE LIPID CARRIER TRANSFERASE"/>
    <property type="match status" value="1"/>
</dbReference>
<dbReference type="Pfam" id="PF02397">
    <property type="entry name" value="Bac_transf"/>
    <property type="match status" value="1"/>
</dbReference>
<keyword evidence="4 7" id="KW-0812">Transmembrane</keyword>
<dbReference type="EMBL" id="CP002164">
    <property type="protein sequence ID" value="ADL41436.1"/>
    <property type="molecule type" value="Genomic_DNA"/>
</dbReference>
<dbReference type="OrthoDB" id="9808602at2"/>
<keyword evidence="5 7" id="KW-1133">Transmembrane helix</keyword>
<evidence type="ECO:0000256" key="3">
    <source>
        <dbReference type="ARBA" id="ARBA00022679"/>
    </source>
</evidence>
<dbReference type="InterPro" id="IPR017475">
    <property type="entry name" value="EPS_sugar_tfrase"/>
</dbReference>
<protein>
    <submittedName>
        <fullName evidence="9">Undecaprenyl-phosphate glucose phosphotransferase</fullName>
        <ecNumber evidence="9">2.7.8.6</ecNumber>
    </submittedName>
</protein>
<dbReference type="eggNOG" id="COG2148">
    <property type="taxonomic scope" value="Bacteria"/>
</dbReference>
<evidence type="ECO:0000256" key="5">
    <source>
        <dbReference type="ARBA" id="ARBA00022989"/>
    </source>
</evidence>
<reference evidence="9 10" key="1">
    <citation type="journal article" date="2010" name="J. Bacteriol.">
        <title>Complete genome sequence of the cellulolytic thermophile Caldicellulosiruptor obsidiansis OB47T.</title>
        <authorList>
            <person name="Elkins J.G."/>
            <person name="Lochner A."/>
            <person name="Hamilton-Brehm S.D."/>
            <person name="Davenport K.W."/>
            <person name="Podar M."/>
            <person name="Brown S.D."/>
            <person name="Land M.L."/>
            <person name="Hauser L.J."/>
            <person name="Klingeman D.M."/>
            <person name="Raman B."/>
            <person name="Goodwin L.A."/>
            <person name="Tapia R."/>
            <person name="Meincke L.J."/>
            <person name="Detter J.C."/>
            <person name="Bruce D.C."/>
            <person name="Han C.S."/>
            <person name="Palumbo A.V."/>
            <person name="Cottingham R.W."/>
            <person name="Keller M."/>
            <person name="Graham D.E."/>
        </authorList>
    </citation>
    <scope>NUCLEOTIDE SEQUENCE [LARGE SCALE GENOMIC DNA]</scope>
    <source>
        <strain evidence="10">ATCC BAA-2073 / strain OB47</strain>
    </source>
</reference>
<dbReference type="AlphaFoldDB" id="D9TGV0"/>
<keyword evidence="3 9" id="KW-0808">Transferase</keyword>
<feature type="transmembrane region" description="Helical" evidence="7">
    <location>
        <begin position="85"/>
        <end position="102"/>
    </location>
</feature>
<dbReference type="RefSeq" id="WP_013289443.1">
    <property type="nucleotide sequence ID" value="NC_014392.1"/>
</dbReference>
<dbReference type="InterPro" id="IPR003362">
    <property type="entry name" value="Bact_transf"/>
</dbReference>
<proteinExistence type="inferred from homology"/>
<evidence type="ECO:0000256" key="6">
    <source>
        <dbReference type="ARBA" id="ARBA00023136"/>
    </source>
</evidence>
<sequence>MHSLKSLYANLNKVFDIVVVFLSFFIAWFIKFESNLFPKVGHLDVENYLLILAIFLPSYFLLALISKVYQPAAKSSALRVSLKLFRANVISLAVVVIIFYIIKQVDYSRIFLALFTLINFTLSLISRYILIRLIISNKTKFIKQENILIIGANDLSDNLILKIKTSPYVEYNVIGIIDDYSKSALAKSSELENVIKMHHVDEIIIALRLEEYKKLPWIINICEKYGIRTYIIPDYLRYIPSKAQIEEFEGIPLINIRYSPLDEWTNRFIKRSFDIVVSLIGLILCLPLFIIIAILIKLTSKGPVLFTQERVGYNRRIFKMHKFRTMYVQDPDEEKVRWTTKDDPRRTPIGRILRRLSLDELPQLWDVLVGNMSLVGPRPERPYFVEKFKEEIPKYMIKHRVRPGITGWAQIHGLRGDTSIEERIKYDIWYIENWSFWLDIKIILATIFGGKFMENAY</sequence>
<dbReference type="HOGENOM" id="CLU_024920_0_1_9"/>
<dbReference type="Pfam" id="PF13727">
    <property type="entry name" value="CoA_binding_3"/>
    <property type="match status" value="1"/>
</dbReference>
<keyword evidence="6 7" id="KW-0472">Membrane</keyword>
<name>D9TGV0_CALOO</name>
<comment type="subcellular location">
    <subcellularLocation>
        <location evidence="1">Membrane</location>
        <topology evidence="1">Multi-pass membrane protein</topology>
    </subcellularLocation>
</comment>
<feature type="domain" description="Bacterial sugar transferase" evidence="8">
    <location>
        <begin position="270"/>
        <end position="448"/>
    </location>
</feature>
<dbReference type="PANTHER" id="PTHR30576:SF0">
    <property type="entry name" value="UNDECAPRENYL-PHOSPHATE N-ACETYLGALACTOSAMINYL 1-PHOSPHATE TRANSFERASE-RELATED"/>
    <property type="match status" value="1"/>
</dbReference>
<accession>D9TGV0</accession>
<gene>
    <name evidence="9" type="ordered locus">COB47_0059</name>
</gene>
<feature type="transmembrane region" description="Helical" evidence="7">
    <location>
        <begin position="7"/>
        <end position="28"/>
    </location>
</feature>
<comment type="similarity">
    <text evidence="2">Belongs to the bacterial sugar transferase family.</text>
</comment>
<evidence type="ECO:0000256" key="1">
    <source>
        <dbReference type="ARBA" id="ARBA00004141"/>
    </source>
</evidence>
<feature type="transmembrane region" description="Helical" evidence="7">
    <location>
        <begin position="108"/>
        <end position="130"/>
    </location>
</feature>
<dbReference type="Proteomes" id="UP000000347">
    <property type="component" value="Chromosome"/>
</dbReference>
<dbReference type="GO" id="GO:0047360">
    <property type="term" value="F:undecaprenyl-phosphate galactose phosphotransferase activity"/>
    <property type="evidence" value="ECO:0007669"/>
    <property type="project" value="UniProtKB-EC"/>
</dbReference>